<dbReference type="EMBL" id="DF977449">
    <property type="protein sequence ID" value="GAP83250.1"/>
    <property type="molecule type" value="Genomic_DNA"/>
</dbReference>
<sequence>MAVPTEHQGHQKHQEPWYLRSGVPVLFPVHDGLDLSIPQLAFDNLVRDIIRSKDASQPVEAKAARDEEGGDKEDSFTLVSATTLQETRGALAQADPITTAEARSEEPPDAKLGGRIHPFIEGLLSHQRPRPVSEEDVDNKMLTENGDVAYRSTTSPLLDLFTELEDVVSGPRLFELLNAAWKEDPLATLKVIFNGRSIHLGKASRITFYRCAGWLAQYHPLTLIANLRWLGRPVIQKKAEKKAETDAEIVVVDAEPEKDTDNVGQFDVKHGVSHGYWKDLLNILVLAVNGQLTVLGTQQEILHVKRQGKSPEVVAGQEPVDRMVSQEEAKARRHSTRDERHKKAVDTFASDPVYRGLHLTVARLFAEQLRTDLALLNDKDPKAKQGISLCAKWAPSHDRFHDKHTFIVSSIAEMLHPMPSDDAGYDGVDRELYLRRAREEYRKGISALRAHLDIVERKLSAKAYDKIKYDRVPSLAMKNYSKIFAEKDTERFDQYLTDVAEGKMQISGATLLPSTLVMSLRQQMDPGRAADRRGKTKGTVAAKMQELSAKTSNGQWNTLVQRIKDSGTLESSIAVCDVSGSMQHPVFSDGTTPMDSAIGLSLLVAEVTAPPFGGHFITFSEFPQVETVDLSQSLTAKISKLSRAEWGMNTNFTAVFESLILPMAVRNKLAPEDMVKRVFVFSDMQFDAAESSHGRFSSSFERIKRSYADAGYEMPELVFWNLAGGRAGYDNAPYGDPTAPKPVTADQPGTAIVSGYSQAMLKVFLDNGSFDDPEEEEEEGKGENIKTTEDGEAVVVDSNSSVKKRKLDPLSTVKKAISHQAYKPLEVKD</sequence>
<dbReference type="PANTHER" id="PTHR31373">
    <property type="entry name" value="OS06G0652100 PROTEIN"/>
    <property type="match status" value="1"/>
</dbReference>
<feature type="region of interest" description="Disordered" evidence="1">
    <location>
        <begin position="324"/>
        <end position="343"/>
    </location>
</feature>
<dbReference type="AlphaFoldDB" id="A0A1S7UJQ0"/>
<dbReference type="InterPro" id="IPR011205">
    <property type="entry name" value="UCP015417_vWA"/>
</dbReference>
<protein>
    <recommendedName>
        <fullName evidence="6">DUF2828 domain-containing protein</fullName>
    </recommendedName>
</protein>
<dbReference type="InterPro" id="IPR056690">
    <property type="entry name" value="DUF7788"/>
</dbReference>
<name>A0A1S7UJQ0_ROSNE</name>
<dbReference type="PANTHER" id="PTHR31373:SF27">
    <property type="entry name" value="TROVE DOMAIN-CONTAINING PROTEIN"/>
    <property type="match status" value="1"/>
</dbReference>
<feature type="region of interest" description="Disordered" evidence="1">
    <location>
        <begin position="54"/>
        <end position="75"/>
    </location>
</feature>
<keyword evidence="5" id="KW-1185">Reference proteome</keyword>
<evidence type="ECO:0008006" key="6">
    <source>
        <dbReference type="Google" id="ProtNLM"/>
    </source>
</evidence>
<evidence type="ECO:0000313" key="4">
    <source>
        <dbReference type="EMBL" id="GAP83250.1"/>
    </source>
</evidence>
<reference evidence="4" key="1">
    <citation type="submission" date="2016-03" db="EMBL/GenBank/DDBJ databases">
        <title>Draft genome sequence of Rosellinia necatrix.</title>
        <authorList>
            <person name="Kanematsu S."/>
        </authorList>
    </citation>
    <scope>NUCLEOTIDE SEQUENCE [LARGE SCALE GENOMIC DNA]</scope>
    <source>
        <strain evidence="4">W97</strain>
    </source>
</reference>
<evidence type="ECO:0000313" key="5">
    <source>
        <dbReference type="Proteomes" id="UP000054516"/>
    </source>
</evidence>
<feature type="compositionally biased region" description="Acidic residues" evidence="1">
    <location>
        <begin position="769"/>
        <end position="780"/>
    </location>
</feature>
<accession>A0A1S7UJQ0</accession>
<dbReference type="SUPFAM" id="SSF53300">
    <property type="entry name" value="vWA-like"/>
    <property type="match status" value="1"/>
</dbReference>
<gene>
    <name evidence="4" type="ORF">SAMD00023353_0402690</name>
</gene>
<evidence type="ECO:0000259" key="2">
    <source>
        <dbReference type="Pfam" id="PF11443"/>
    </source>
</evidence>
<organism evidence="4">
    <name type="scientific">Rosellinia necatrix</name>
    <name type="common">White root-rot fungus</name>
    <dbReference type="NCBI Taxonomy" id="77044"/>
    <lineage>
        <taxon>Eukaryota</taxon>
        <taxon>Fungi</taxon>
        <taxon>Dikarya</taxon>
        <taxon>Ascomycota</taxon>
        <taxon>Pezizomycotina</taxon>
        <taxon>Sordariomycetes</taxon>
        <taxon>Xylariomycetidae</taxon>
        <taxon>Xylariales</taxon>
        <taxon>Xylariaceae</taxon>
        <taxon>Rosellinia</taxon>
    </lineage>
</organism>
<feature type="region of interest" description="Disordered" evidence="1">
    <location>
        <begin position="768"/>
        <end position="801"/>
    </location>
</feature>
<feature type="domain" description="DUF2828" evidence="2">
    <location>
        <begin position="143"/>
        <end position="569"/>
    </location>
</feature>
<feature type="compositionally biased region" description="Basic and acidic residues" evidence="1">
    <location>
        <begin position="62"/>
        <end position="75"/>
    </location>
</feature>
<feature type="domain" description="DUF7788" evidence="3">
    <location>
        <begin position="571"/>
        <end position="817"/>
    </location>
</feature>
<proteinExistence type="predicted"/>
<dbReference type="Pfam" id="PF25043">
    <property type="entry name" value="DUF7788"/>
    <property type="match status" value="1"/>
</dbReference>
<dbReference type="InterPro" id="IPR036465">
    <property type="entry name" value="vWFA_dom_sf"/>
</dbReference>
<evidence type="ECO:0000259" key="3">
    <source>
        <dbReference type="Pfam" id="PF25043"/>
    </source>
</evidence>
<dbReference type="OMA" id="HGVSHGY"/>
<dbReference type="OrthoDB" id="1149618at2759"/>
<dbReference type="Pfam" id="PF11443">
    <property type="entry name" value="DUF2828"/>
    <property type="match status" value="1"/>
</dbReference>
<dbReference type="InterPro" id="IPR058580">
    <property type="entry name" value="DUF2828"/>
</dbReference>
<evidence type="ECO:0000256" key="1">
    <source>
        <dbReference type="SAM" id="MobiDB-lite"/>
    </source>
</evidence>
<dbReference type="Proteomes" id="UP000054516">
    <property type="component" value="Unassembled WGS sequence"/>
</dbReference>